<comment type="caution">
    <text evidence="2">The sequence shown here is derived from an EMBL/GenBank/DDBJ whole genome shotgun (WGS) entry which is preliminary data.</text>
</comment>
<keyword evidence="3" id="KW-1185">Reference proteome</keyword>
<feature type="transmembrane region" description="Helical" evidence="1">
    <location>
        <begin position="62"/>
        <end position="83"/>
    </location>
</feature>
<sequence>MEWLDHFVDTRKKRYHLFFLILLCLLLLLVLPYVYISVRLLSLQSYDALYAMLDDPMLSYTYLSRLVLELISLANMSILRILGCMLSCVQPLEILVLLMLIIGFPILERKKITGITLLVLIMEICVMFGCVMLGLRASSLAQAILYIRMLGAFLLVGSILITGVLFYHLYRRILYYRHALSYLCIEEKEHTA</sequence>
<dbReference type="AlphaFoldDB" id="A0A4R3T7I9"/>
<dbReference type="RefSeq" id="WP_008688813.1">
    <property type="nucleotide sequence ID" value="NZ_JAJCII010000013.1"/>
</dbReference>
<evidence type="ECO:0000313" key="2">
    <source>
        <dbReference type="EMBL" id="TCU57708.1"/>
    </source>
</evidence>
<feature type="transmembrane region" description="Helical" evidence="1">
    <location>
        <begin position="15"/>
        <end position="41"/>
    </location>
</feature>
<evidence type="ECO:0000256" key="1">
    <source>
        <dbReference type="SAM" id="Phobius"/>
    </source>
</evidence>
<keyword evidence="1" id="KW-1133">Transmembrane helix</keyword>
<reference evidence="2 3" key="1">
    <citation type="submission" date="2019-03" db="EMBL/GenBank/DDBJ databases">
        <title>Genomic Encyclopedia of Type Strains, Phase IV (KMG-IV): sequencing the most valuable type-strain genomes for metagenomic binning, comparative biology and taxonomic classification.</title>
        <authorList>
            <person name="Goeker M."/>
        </authorList>
    </citation>
    <scope>NUCLEOTIDE SEQUENCE [LARGE SCALE GENOMIC DNA]</scope>
    <source>
        <strain evidence="2 3">DSM 29481</strain>
    </source>
</reference>
<dbReference type="EMBL" id="SMBP01000016">
    <property type="protein sequence ID" value="TCU57708.1"/>
    <property type="molecule type" value="Genomic_DNA"/>
</dbReference>
<dbReference type="Proteomes" id="UP000295773">
    <property type="component" value="Unassembled WGS sequence"/>
</dbReference>
<name>A0A4R3T7I9_9FIRM</name>
<feature type="transmembrane region" description="Helical" evidence="1">
    <location>
        <begin position="143"/>
        <end position="167"/>
    </location>
</feature>
<keyword evidence="1" id="KW-0472">Membrane</keyword>
<gene>
    <name evidence="2" type="ORF">EDD61_11621</name>
</gene>
<keyword evidence="1" id="KW-0812">Transmembrane</keyword>
<feature type="transmembrane region" description="Helical" evidence="1">
    <location>
        <begin position="89"/>
        <end position="107"/>
    </location>
</feature>
<evidence type="ECO:0000313" key="3">
    <source>
        <dbReference type="Proteomes" id="UP000295773"/>
    </source>
</evidence>
<organism evidence="2 3">
    <name type="scientific">Longicatena caecimuris</name>
    <dbReference type="NCBI Taxonomy" id="1796635"/>
    <lineage>
        <taxon>Bacteria</taxon>
        <taxon>Bacillati</taxon>
        <taxon>Bacillota</taxon>
        <taxon>Erysipelotrichia</taxon>
        <taxon>Erysipelotrichales</taxon>
        <taxon>Erysipelotrichaceae</taxon>
        <taxon>Longicatena</taxon>
    </lineage>
</organism>
<protein>
    <submittedName>
        <fullName evidence="2">Uncharacterized protein</fullName>
    </submittedName>
</protein>
<accession>A0A4R3T7I9</accession>
<proteinExistence type="predicted"/>
<feature type="transmembrane region" description="Helical" evidence="1">
    <location>
        <begin position="114"/>
        <end position="137"/>
    </location>
</feature>